<keyword evidence="3" id="KW-0067">ATP-binding</keyword>
<dbReference type="InterPro" id="IPR042054">
    <property type="entry name" value="YegD-like"/>
</dbReference>
<dbReference type="CDD" id="cd10231">
    <property type="entry name" value="ASKHA_NBD_HSP70_YegD-like"/>
    <property type="match status" value="1"/>
</dbReference>
<dbReference type="InterPro" id="IPR013126">
    <property type="entry name" value="Hsp_70_fam"/>
</dbReference>
<evidence type="ECO:0000256" key="1">
    <source>
        <dbReference type="ARBA" id="ARBA00007381"/>
    </source>
</evidence>
<dbReference type="InterPro" id="IPR018181">
    <property type="entry name" value="Heat_shock_70_CS"/>
</dbReference>
<dbReference type="EMBL" id="FUFT01000002">
    <property type="protein sequence ID" value="SJL83000.1"/>
    <property type="molecule type" value="Genomic_DNA"/>
</dbReference>
<dbReference type="AlphaFoldDB" id="A0A1R4B256"/>
<dbReference type="Pfam" id="PF00012">
    <property type="entry name" value="HSP70"/>
    <property type="match status" value="1"/>
</dbReference>
<accession>A0A1R4B256</accession>
<comment type="similarity">
    <text evidence="1">Belongs to the heat shock protein 70 family.</text>
</comment>
<dbReference type="NCBIfam" id="NF008673">
    <property type="entry name" value="PRK11678.1"/>
    <property type="match status" value="1"/>
</dbReference>
<dbReference type="Gene3D" id="3.30.420.40">
    <property type="match status" value="2"/>
</dbReference>
<dbReference type="PROSITE" id="PS00329">
    <property type="entry name" value="HSP70_2"/>
    <property type="match status" value="1"/>
</dbReference>
<dbReference type="Gene3D" id="3.90.640.10">
    <property type="entry name" value="Actin, Chain A, domain 4"/>
    <property type="match status" value="1"/>
</dbReference>
<sequence>MSRLQLKSDDVTKWCLEKNTGKVASYFELGENVMFIGFDYGTSSCSVASIHNGQPTPIPIEGDDIYIPSTLAAPSRESVSESLFRFYNIVPDTPERKASLRRAIAFNQEEGIELTRDDMTFGNAALNQYLSDPEFTYYVKSPKSFLGSSGLRDAQLQFFEDLVCAMMANIKQRSEQQLHTQITDAVIGRPVHFQGSGSDDANQQAQTILLSAAHRVGFKNVEFQLEPVAAGLEFEASLSEDKTVLIVDIGGGTTDCSMLKMGPSYRYNTDRSRSILGHTGQRVGGNDLDIHLAFRQMMTEFGLGSLMNSGLEMPITQFWNPVAINDVPAQTDFYSQANLKRLAELKKQAKQPEKLARLLQLYHAILGHGVVRRAEEAKIALSQTHEIQSSLDFLSDTVNVTITREAMMEAIESPKSKMMRLVKEAVVQSGVTPDVIYMTGGSAKSPILRQAVSELLPNVEVIAGNDFGSVTAGLARWAETCFA</sequence>
<dbReference type="Proteomes" id="UP000189475">
    <property type="component" value="Unassembled WGS sequence"/>
</dbReference>
<evidence type="ECO:0000313" key="5">
    <source>
        <dbReference type="Proteomes" id="UP000189475"/>
    </source>
</evidence>
<evidence type="ECO:0000256" key="2">
    <source>
        <dbReference type="ARBA" id="ARBA00022741"/>
    </source>
</evidence>
<dbReference type="GO" id="GO:0140662">
    <property type="term" value="F:ATP-dependent protein folding chaperone"/>
    <property type="evidence" value="ECO:0007669"/>
    <property type="project" value="InterPro"/>
</dbReference>
<protein>
    <submittedName>
        <fullName evidence="4">Chaperone protein DnaK</fullName>
    </submittedName>
</protein>
<evidence type="ECO:0000313" key="4">
    <source>
        <dbReference type="EMBL" id="SJL83000.1"/>
    </source>
</evidence>
<name>A0A1R4B256_9VIBR</name>
<dbReference type="GO" id="GO:0005524">
    <property type="term" value="F:ATP binding"/>
    <property type="evidence" value="ECO:0007669"/>
    <property type="project" value="UniProtKB-KW"/>
</dbReference>
<keyword evidence="5" id="KW-1185">Reference proteome</keyword>
<dbReference type="STRING" id="1918946.VPAL9027_00946"/>
<evidence type="ECO:0000256" key="3">
    <source>
        <dbReference type="ARBA" id="ARBA00022840"/>
    </source>
</evidence>
<organism evidence="4 5">
    <name type="scientific">Vibrio palustris</name>
    <dbReference type="NCBI Taxonomy" id="1918946"/>
    <lineage>
        <taxon>Bacteria</taxon>
        <taxon>Pseudomonadati</taxon>
        <taxon>Pseudomonadota</taxon>
        <taxon>Gammaproteobacteria</taxon>
        <taxon>Vibrionales</taxon>
        <taxon>Vibrionaceae</taxon>
        <taxon>Vibrio</taxon>
    </lineage>
</organism>
<dbReference type="SUPFAM" id="SSF53067">
    <property type="entry name" value="Actin-like ATPase domain"/>
    <property type="match status" value="2"/>
</dbReference>
<proteinExistence type="inferred from homology"/>
<keyword evidence="2" id="KW-0547">Nucleotide-binding</keyword>
<dbReference type="PANTHER" id="PTHR19375">
    <property type="entry name" value="HEAT SHOCK PROTEIN 70KDA"/>
    <property type="match status" value="1"/>
</dbReference>
<dbReference type="InterPro" id="IPR043129">
    <property type="entry name" value="ATPase_NBD"/>
</dbReference>
<gene>
    <name evidence="4" type="primary">dnaK_2</name>
    <name evidence="4" type="ORF">VPAL9027_00946</name>
</gene>
<reference evidence="4 5" key="1">
    <citation type="submission" date="2017-02" db="EMBL/GenBank/DDBJ databases">
        <authorList>
            <person name="Peterson S.W."/>
        </authorList>
    </citation>
    <scope>NUCLEOTIDE SEQUENCE [LARGE SCALE GENOMIC DNA]</scope>
    <source>
        <strain evidence="4 5">CECT 9027</strain>
    </source>
</reference>